<comment type="caution">
    <text evidence="1">The sequence shown here is derived from an EMBL/GenBank/DDBJ whole genome shotgun (WGS) entry which is preliminary data.</text>
</comment>
<sequence length="239" mass="24511">VSYQVPKSSTMKAALAILFFTCIAGSMASDLSTLLNLATQQGQGIIQSVLANLQQTLLGLLTNGAAQLTTLIGSIGGRFDFDFNQIFSQLTTNLPTLVNSLLAQLVGSLPSLLSGSRALDIGTVFGDFWNQISGSLAGIGQHLLNQGLSAVLGSLSGGSRAFGDFWSSITEQLSGAVSVAQGAIQGALGNLAAIGSGILDASKPHFQQLQEQLIGHGLNALGSLSETINNLHGSITGGR</sequence>
<accession>A0A820L1N5</accession>
<organism evidence="1 2">
    <name type="scientific">Rotaria magnacalcarata</name>
    <dbReference type="NCBI Taxonomy" id="392030"/>
    <lineage>
        <taxon>Eukaryota</taxon>
        <taxon>Metazoa</taxon>
        <taxon>Spiralia</taxon>
        <taxon>Gnathifera</taxon>
        <taxon>Rotifera</taxon>
        <taxon>Eurotatoria</taxon>
        <taxon>Bdelloidea</taxon>
        <taxon>Philodinida</taxon>
        <taxon>Philodinidae</taxon>
        <taxon>Rotaria</taxon>
    </lineage>
</organism>
<evidence type="ECO:0000313" key="2">
    <source>
        <dbReference type="Proteomes" id="UP000663842"/>
    </source>
</evidence>
<gene>
    <name evidence="1" type="ORF">UXM345_LOCUS35940</name>
</gene>
<dbReference type="AlphaFoldDB" id="A0A820L1N5"/>
<protein>
    <submittedName>
        <fullName evidence="1">Uncharacterized protein</fullName>
    </submittedName>
</protein>
<dbReference type="EMBL" id="CAJOBF010015752">
    <property type="protein sequence ID" value="CAF4349751.1"/>
    <property type="molecule type" value="Genomic_DNA"/>
</dbReference>
<proteinExistence type="predicted"/>
<dbReference type="Proteomes" id="UP000663842">
    <property type="component" value="Unassembled WGS sequence"/>
</dbReference>
<feature type="non-terminal residue" evidence="1">
    <location>
        <position position="1"/>
    </location>
</feature>
<name>A0A820L1N5_9BILA</name>
<reference evidence="1" key="1">
    <citation type="submission" date="2021-02" db="EMBL/GenBank/DDBJ databases">
        <authorList>
            <person name="Nowell W R."/>
        </authorList>
    </citation>
    <scope>NUCLEOTIDE SEQUENCE</scope>
</reference>
<evidence type="ECO:0000313" key="1">
    <source>
        <dbReference type="EMBL" id="CAF4349751.1"/>
    </source>
</evidence>